<protein>
    <submittedName>
        <fullName evidence="3">Uncharacterized protein</fullName>
    </submittedName>
</protein>
<evidence type="ECO:0000313" key="4">
    <source>
        <dbReference type="Proteomes" id="UP000001631"/>
    </source>
</evidence>
<dbReference type="RefSeq" id="XP_045285970.1">
    <property type="nucleotide sequence ID" value="XM_045433657.1"/>
</dbReference>
<dbReference type="AlphaFoldDB" id="C0NTX8"/>
<evidence type="ECO:0000313" key="3">
    <source>
        <dbReference type="EMBL" id="EEH05489.1"/>
    </source>
</evidence>
<proteinExistence type="predicted"/>
<keyword evidence="2" id="KW-0812">Transmembrane</keyword>
<feature type="region of interest" description="Disordered" evidence="1">
    <location>
        <begin position="331"/>
        <end position="372"/>
    </location>
</feature>
<evidence type="ECO:0000256" key="1">
    <source>
        <dbReference type="SAM" id="MobiDB-lite"/>
    </source>
</evidence>
<dbReference type="EMBL" id="GG663371">
    <property type="protein sequence ID" value="EEH05489.1"/>
    <property type="molecule type" value="Genomic_DNA"/>
</dbReference>
<keyword evidence="4" id="KW-1185">Reference proteome</keyword>
<accession>C0NTX8</accession>
<feature type="region of interest" description="Disordered" evidence="1">
    <location>
        <begin position="1"/>
        <end position="44"/>
    </location>
</feature>
<dbReference type="Proteomes" id="UP000001631">
    <property type="component" value="Unassembled WGS sequence"/>
</dbReference>
<reference evidence="3" key="1">
    <citation type="submission" date="2009-02" db="EMBL/GenBank/DDBJ databases">
        <title>The Genome Sequence of Ajellomyces capsulatus strain G186AR.</title>
        <authorList>
            <consortium name="The Broad Institute Genome Sequencing Platform"/>
            <person name="Champion M."/>
            <person name="Cuomo C."/>
            <person name="Ma L.-J."/>
            <person name="Henn M.R."/>
            <person name="Sil A."/>
            <person name="Goldman B."/>
            <person name="Young S.K."/>
            <person name="Kodira C.D."/>
            <person name="Zeng Q."/>
            <person name="Koehrsen M."/>
            <person name="Alvarado L."/>
            <person name="Berlin A."/>
            <person name="Borenstein D."/>
            <person name="Chen Z."/>
            <person name="Engels R."/>
            <person name="Freedman E."/>
            <person name="Gellesch M."/>
            <person name="Goldberg J."/>
            <person name="Griggs A."/>
            <person name="Gujja S."/>
            <person name="Heiman D."/>
            <person name="Hepburn T."/>
            <person name="Howarth C."/>
            <person name="Jen D."/>
            <person name="Larson L."/>
            <person name="Lewis B."/>
            <person name="Mehta T."/>
            <person name="Park D."/>
            <person name="Pearson M."/>
            <person name="Roberts A."/>
            <person name="Saif S."/>
            <person name="Shea T."/>
            <person name="Shenoy N."/>
            <person name="Sisk P."/>
            <person name="Stolte C."/>
            <person name="Sykes S."/>
            <person name="Walk T."/>
            <person name="White J."/>
            <person name="Yandava C."/>
            <person name="Klein B."/>
            <person name="McEwen J.G."/>
            <person name="Puccia R."/>
            <person name="Goldman G.H."/>
            <person name="Felipe M.S."/>
            <person name="Nino-Vega G."/>
            <person name="San-Blas G."/>
            <person name="Taylor J."/>
            <person name="Mendoza L."/>
            <person name="Galagan J."/>
            <person name="Nusbaum C."/>
            <person name="Birren B."/>
        </authorList>
    </citation>
    <scope>NUCLEOTIDE SEQUENCE</scope>
    <source>
        <strain evidence="3">G186AR</strain>
    </source>
</reference>
<dbReference type="GeneID" id="69039624"/>
<gene>
    <name evidence="3" type="ORF">HCBG_06608</name>
</gene>
<dbReference type="HOGENOM" id="CLU_567362_0_0_1"/>
<feature type="transmembrane region" description="Helical" evidence="2">
    <location>
        <begin position="242"/>
        <end position="262"/>
    </location>
</feature>
<evidence type="ECO:0000256" key="2">
    <source>
        <dbReference type="SAM" id="Phobius"/>
    </source>
</evidence>
<keyword evidence="2" id="KW-0472">Membrane</keyword>
<name>C0NTX8_AJECG</name>
<keyword evidence="2" id="KW-1133">Transmembrane helix</keyword>
<organism evidence="3 4">
    <name type="scientific">Ajellomyces capsulatus (strain G186AR / H82 / ATCC MYA-2454 / RMSCC 2432)</name>
    <name type="common">Darling's disease fungus</name>
    <name type="synonym">Histoplasma capsulatum</name>
    <dbReference type="NCBI Taxonomy" id="447093"/>
    <lineage>
        <taxon>Eukaryota</taxon>
        <taxon>Fungi</taxon>
        <taxon>Dikarya</taxon>
        <taxon>Ascomycota</taxon>
        <taxon>Pezizomycotina</taxon>
        <taxon>Eurotiomycetes</taxon>
        <taxon>Eurotiomycetidae</taxon>
        <taxon>Onygenales</taxon>
        <taxon>Ajellomycetaceae</taxon>
        <taxon>Histoplasma</taxon>
    </lineage>
</organism>
<feature type="compositionally biased region" description="Low complexity" evidence="1">
    <location>
        <begin position="356"/>
        <end position="372"/>
    </location>
</feature>
<feature type="region of interest" description="Disordered" evidence="1">
    <location>
        <begin position="59"/>
        <end position="80"/>
    </location>
</feature>
<sequence length="481" mass="53792">MADTLGDPKNQPRAGEQLSAPSPRTISPHRLQHHPLDSSIQDPTKIDINSQTLRIESLSSKSKGIADSTRSGHGSLKAFSEPGDDLKPLYHSPFARDRLECTESQWDGGLSIEYPGLVGEGPAKHLSLATMEVAATKKMQCVLLLTILYIWRISVTMGIHSHLNFCSTDALLLVDNRIEYNSNPFILRDPSFLSFHTPISSSVTTSPPVQPEEPIFLPSDTQLTSSTDAPTAVSQTPVPSSIILSNLIPTVVLLIYAFYIIYRIRKYKRINKFFRNLITFPQGRRRAWRRTRRGKSYGPVNANLNVGRGDDDHGDGEDDDYQEIEEIELEGQMQRMRGKSKRRPQHENQKQGYQLIDFPSPDSDSDSDFPSISASDAVLLDTPSNDGDDGYSCIHTHNSHKVCGYPRNAASKQEQLVELDMSKYFDPTTSRLRDNVLLAPKMKIGSNGEGRDDEGEIGDMAAWVHRIVDYVVTKLLNWLDD</sequence>
<feature type="compositionally biased region" description="Polar residues" evidence="1">
    <location>
        <begin position="59"/>
        <end position="72"/>
    </location>
</feature>
<dbReference type="InParanoid" id="C0NTX8"/>
<feature type="region of interest" description="Disordered" evidence="1">
    <location>
        <begin position="288"/>
        <end position="319"/>
    </location>
</feature>
<dbReference type="VEuPathDB" id="FungiDB:I7I50_05444"/>